<name>A0A3P6A3Q3_BRACM</name>
<proteinExistence type="predicted"/>
<dbReference type="EMBL" id="LR031572">
    <property type="protein sequence ID" value="VDC82124.1"/>
    <property type="molecule type" value="Genomic_DNA"/>
</dbReference>
<dbReference type="Proteomes" id="UP000694005">
    <property type="component" value="Chromosome A03"/>
</dbReference>
<protein>
    <submittedName>
        <fullName evidence="1">Uncharacterized protein</fullName>
    </submittedName>
</protein>
<evidence type="ECO:0000313" key="1">
    <source>
        <dbReference type="EMBL" id="CAG7882879.1"/>
    </source>
</evidence>
<evidence type="ECO:0000313" key="2">
    <source>
        <dbReference type="EMBL" id="VDC82124.1"/>
    </source>
</evidence>
<accession>A0A3P6A3Q3</accession>
<dbReference type="EMBL" id="LS974619">
    <property type="protein sequence ID" value="CAG7882879.1"/>
    <property type="molecule type" value="Genomic_DNA"/>
</dbReference>
<reference evidence="2" key="1">
    <citation type="submission" date="2018-11" db="EMBL/GenBank/DDBJ databases">
        <authorList>
            <consortium name="Genoscope - CEA"/>
            <person name="William W."/>
        </authorList>
    </citation>
    <scope>NUCLEOTIDE SEQUENCE</scope>
</reference>
<organism evidence="2">
    <name type="scientific">Brassica campestris</name>
    <name type="common">Field mustard</name>
    <dbReference type="NCBI Taxonomy" id="3711"/>
    <lineage>
        <taxon>Eukaryota</taxon>
        <taxon>Viridiplantae</taxon>
        <taxon>Streptophyta</taxon>
        <taxon>Embryophyta</taxon>
        <taxon>Tracheophyta</taxon>
        <taxon>Spermatophyta</taxon>
        <taxon>Magnoliopsida</taxon>
        <taxon>eudicotyledons</taxon>
        <taxon>Gunneridae</taxon>
        <taxon>Pentapetalae</taxon>
        <taxon>rosids</taxon>
        <taxon>malvids</taxon>
        <taxon>Brassicales</taxon>
        <taxon>Brassicaceae</taxon>
        <taxon>Brassiceae</taxon>
        <taxon>Brassica</taxon>
    </lineage>
</organism>
<sequence>MENLFIESEETVYIEIVGDPIFDLYDDDGWIQYDVNEFYGQVNDKLSDEVTRQNTFLLVDGINLKQGNSRFGSCGASWAFVKGDPVQAFTHHRDKEEHMDISFMIITLFTAQVDFDEICHHCLLVWQEYCHWMLRNRRNKLIEDHG</sequence>
<dbReference type="Gramene" id="A03p42220.2_BraZ1">
    <property type="protein sequence ID" value="A03p42220.2_BraZ1.CDS.1"/>
    <property type="gene ID" value="A03g42220.2_BraZ1"/>
</dbReference>
<gene>
    <name evidence="2" type="ORF">BRAA03T13342Z</name>
    <name evidence="1" type="ORF">BRAPAZ1V2_A03P42220.2</name>
</gene>
<dbReference type="AlphaFoldDB" id="A0A3P6A3Q3"/>